<evidence type="ECO:0000313" key="3">
    <source>
        <dbReference type="Proteomes" id="UP000499080"/>
    </source>
</evidence>
<name>A0A4Y2WF51_ARAVE</name>
<protein>
    <submittedName>
        <fullName evidence="2">Uncharacterized protein</fullName>
    </submittedName>
</protein>
<feature type="compositionally biased region" description="Basic residues" evidence="1">
    <location>
        <begin position="17"/>
        <end position="27"/>
    </location>
</feature>
<feature type="compositionally biased region" description="Pro residues" evidence="1">
    <location>
        <begin position="125"/>
        <end position="136"/>
    </location>
</feature>
<organism evidence="2 3">
    <name type="scientific">Araneus ventricosus</name>
    <name type="common">Orbweaver spider</name>
    <name type="synonym">Epeira ventricosa</name>
    <dbReference type="NCBI Taxonomy" id="182803"/>
    <lineage>
        <taxon>Eukaryota</taxon>
        <taxon>Metazoa</taxon>
        <taxon>Ecdysozoa</taxon>
        <taxon>Arthropoda</taxon>
        <taxon>Chelicerata</taxon>
        <taxon>Arachnida</taxon>
        <taxon>Araneae</taxon>
        <taxon>Araneomorphae</taxon>
        <taxon>Entelegynae</taxon>
        <taxon>Araneoidea</taxon>
        <taxon>Araneidae</taxon>
        <taxon>Araneus</taxon>
    </lineage>
</organism>
<evidence type="ECO:0000313" key="2">
    <source>
        <dbReference type="EMBL" id="GBO35228.1"/>
    </source>
</evidence>
<comment type="caution">
    <text evidence="2">The sequence shown here is derived from an EMBL/GenBank/DDBJ whole genome shotgun (WGS) entry which is preliminary data.</text>
</comment>
<dbReference type="Proteomes" id="UP000499080">
    <property type="component" value="Unassembled WGS sequence"/>
</dbReference>
<dbReference type="OrthoDB" id="6472832at2759"/>
<accession>A0A4Y2WF51</accession>
<feature type="region of interest" description="Disordered" evidence="1">
    <location>
        <begin position="1"/>
        <end position="30"/>
    </location>
</feature>
<reference evidence="2 3" key="1">
    <citation type="journal article" date="2019" name="Sci. Rep.">
        <title>Orb-weaving spider Araneus ventricosus genome elucidates the spidroin gene catalogue.</title>
        <authorList>
            <person name="Kono N."/>
            <person name="Nakamura H."/>
            <person name="Ohtoshi R."/>
            <person name="Moran D.A.P."/>
            <person name="Shinohara A."/>
            <person name="Yoshida Y."/>
            <person name="Fujiwara M."/>
            <person name="Mori M."/>
            <person name="Tomita M."/>
            <person name="Arakawa K."/>
        </authorList>
    </citation>
    <scope>NUCLEOTIDE SEQUENCE [LARGE SCALE GENOMIC DNA]</scope>
</reference>
<dbReference type="AlphaFoldDB" id="A0A4Y2WF51"/>
<evidence type="ECO:0000256" key="1">
    <source>
        <dbReference type="SAM" id="MobiDB-lite"/>
    </source>
</evidence>
<proteinExistence type="predicted"/>
<gene>
    <name evidence="2" type="ORF">AVEN_163905_1</name>
</gene>
<dbReference type="EMBL" id="BGPR01059198">
    <property type="protein sequence ID" value="GBO35228.1"/>
    <property type="molecule type" value="Genomic_DNA"/>
</dbReference>
<keyword evidence="3" id="KW-1185">Reference proteome</keyword>
<sequence>MSMAEKIRTSVKFPSSRSRKGRRHAKKLPSYQRSDTKYFAMELPILCSNLRSKKIMQGSSGVLGFTPSLKVTFFSSPPIFIGRSEHVIKAPLLVADRPKPPSPLPLPSEHFIPPGSPEAKFTPPLHAPSPLNPTIM</sequence>
<feature type="region of interest" description="Disordered" evidence="1">
    <location>
        <begin position="115"/>
        <end position="136"/>
    </location>
</feature>